<dbReference type="EMBL" id="RCSS01000058">
    <property type="protein sequence ID" value="RVD93273.1"/>
    <property type="molecule type" value="Genomic_DNA"/>
</dbReference>
<dbReference type="InterPro" id="IPR009057">
    <property type="entry name" value="Homeodomain-like_sf"/>
</dbReference>
<dbReference type="Proteomes" id="UP000282876">
    <property type="component" value="Unassembled WGS sequence"/>
</dbReference>
<feature type="domain" description="Myb-like" evidence="3">
    <location>
        <begin position="53"/>
        <end position="103"/>
    </location>
</feature>
<proteinExistence type="predicted"/>
<evidence type="ECO:0000259" key="3">
    <source>
        <dbReference type="PROSITE" id="PS50090"/>
    </source>
</evidence>
<dbReference type="OrthoDB" id="2143914at2759"/>
<dbReference type="GO" id="GO:0005634">
    <property type="term" value="C:nucleus"/>
    <property type="evidence" value="ECO:0007669"/>
    <property type="project" value="TreeGrafter"/>
</dbReference>
<comment type="caution">
    <text evidence="5">The sequence shown here is derived from an EMBL/GenBank/DDBJ whole genome shotgun (WGS) entry which is preliminary data.</text>
</comment>
<dbReference type="PANTHER" id="PTHR45614">
    <property type="entry name" value="MYB PROTEIN-RELATED"/>
    <property type="match status" value="1"/>
</dbReference>
<dbReference type="Pfam" id="PF13921">
    <property type="entry name" value="Myb_DNA-bind_6"/>
    <property type="match status" value="1"/>
</dbReference>
<keyword evidence="6" id="KW-1185">Reference proteome</keyword>
<organism evidence="5 6">
    <name type="scientific">Tubulinosema ratisbonensis</name>
    <dbReference type="NCBI Taxonomy" id="291195"/>
    <lineage>
        <taxon>Eukaryota</taxon>
        <taxon>Fungi</taxon>
        <taxon>Fungi incertae sedis</taxon>
        <taxon>Microsporidia</taxon>
        <taxon>Tubulinosematoidea</taxon>
        <taxon>Tubulinosematidae</taxon>
        <taxon>Tubulinosema</taxon>
    </lineage>
</organism>
<dbReference type="VEuPathDB" id="MicrosporidiaDB:TUBRATIS_001920"/>
<dbReference type="STRING" id="291195.A0A437AQI5"/>
<evidence type="ECO:0000313" key="6">
    <source>
        <dbReference type="Proteomes" id="UP000282876"/>
    </source>
</evidence>
<protein>
    <submittedName>
        <fullName evidence="5">Myb-like transcription factor</fullName>
    </submittedName>
</protein>
<evidence type="ECO:0000256" key="2">
    <source>
        <dbReference type="ARBA" id="ARBA00023125"/>
    </source>
</evidence>
<dbReference type="Gene3D" id="1.10.10.60">
    <property type="entry name" value="Homeodomain-like"/>
    <property type="match status" value="2"/>
</dbReference>
<feature type="domain" description="Myb-like" evidence="3">
    <location>
        <begin position="1"/>
        <end position="52"/>
    </location>
</feature>
<dbReference type="SUPFAM" id="SSF46689">
    <property type="entry name" value="Homeodomain-like"/>
    <property type="match status" value="1"/>
</dbReference>
<evidence type="ECO:0000256" key="1">
    <source>
        <dbReference type="ARBA" id="ARBA00022737"/>
    </source>
</evidence>
<reference evidence="5 6" key="1">
    <citation type="submission" date="2018-10" db="EMBL/GenBank/DDBJ databases">
        <title>Draft genome sequence of the microsporidian Tubulinosema ratisbonensis.</title>
        <authorList>
            <person name="Polonais V."/>
            <person name="Peyretaillade E."/>
            <person name="Niehus S."/>
            <person name="Wawrzyniak I."/>
            <person name="Franchet A."/>
            <person name="Gaspin C."/>
            <person name="Reichstadt M."/>
            <person name="Belser C."/>
            <person name="Labadie K."/>
            <person name="Delbac F."/>
            <person name="Ferrandon D."/>
        </authorList>
    </citation>
    <scope>NUCLEOTIDE SEQUENCE [LARGE SCALE GENOMIC DNA]</scope>
    <source>
        <strain evidence="5 6">Franzen</strain>
    </source>
</reference>
<dbReference type="CDD" id="cd00167">
    <property type="entry name" value="SANT"/>
    <property type="match status" value="2"/>
</dbReference>
<dbReference type="PROSITE" id="PS50090">
    <property type="entry name" value="MYB_LIKE"/>
    <property type="match status" value="2"/>
</dbReference>
<feature type="domain" description="HTH myb-type" evidence="4">
    <location>
        <begin position="65"/>
        <end position="107"/>
    </location>
</feature>
<keyword evidence="1" id="KW-0677">Repeat</keyword>
<feature type="domain" description="HTH myb-type" evidence="4">
    <location>
        <begin position="1"/>
        <end position="56"/>
    </location>
</feature>
<dbReference type="SMART" id="SM00717">
    <property type="entry name" value="SANT"/>
    <property type="match status" value="2"/>
</dbReference>
<name>A0A437AQI5_9MICR</name>
<dbReference type="GO" id="GO:0000981">
    <property type="term" value="F:DNA-binding transcription factor activity, RNA polymerase II-specific"/>
    <property type="evidence" value="ECO:0007669"/>
    <property type="project" value="TreeGrafter"/>
</dbReference>
<sequence>MTNENRTTWNHQEDAKLTDLINKYSPKNWSKLANMLGNRNGKQCRERWYNHLTPNVNKSPLQEWEKEKILELQTKFGNKWTKISKELPGRTDNTVKNFYHSYKNRKEKKKSGKKRKNLSLINQIEINECKKMIEDDSMIYFSQCSINILAEICYICYKKYFTNEEIKESELKKYPGIEIIFQSSISE</sequence>
<dbReference type="FunFam" id="1.10.10.60:FF:000010">
    <property type="entry name" value="Transcriptional activator Myb isoform A"/>
    <property type="match status" value="1"/>
</dbReference>
<evidence type="ECO:0000313" key="5">
    <source>
        <dbReference type="EMBL" id="RVD93273.1"/>
    </source>
</evidence>
<dbReference type="GO" id="GO:0000978">
    <property type="term" value="F:RNA polymerase II cis-regulatory region sequence-specific DNA binding"/>
    <property type="evidence" value="ECO:0007669"/>
    <property type="project" value="TreeGrafter"/>
</dbReference>
<dbReference type="InterPro" id="IPR050560">
    <property type="entry name" value="MYB_TF"/>
</dbReference>
<dbReference type="PROSITE" id="PS51294">
    <property type="entry name" value="HTH_MYB"/>
    <property type="match status" value="2"/>
</dbReference>
<dbReference type="InterPro" id="IPR017930">
    <property type="entry name" value="Myb_dom"/>
</dbReference>
<gene>
    <name evidence="5" type="ORF">TUBRATIS_001920</name>
</gene>
<dbReference type="AlphaFoldDB" id="A0A437AQI5"/>
<keyword evidence="2" id="KW-0238">DNA-binding</keyword>
<evidence type="ECO:0000259" key="4">
    <source>
        <dbReference type="PROSITE" id="PS51294"/>
    </source>
</evidence>
<accession>A0A437AQI5</accession>
<dbReference type="InterPro" id="IPR001005">
    <property type="entry name" value="SANT/Myb"/>
</dbReference>